<feature type="region of interest" description="Disordered" evidence="1">
    <location>
        <begin position="65"/>
        <end position="107"/>
    </location>
</feature>
<evidence type="ECO:0000256" key="1">
    <source>
        <dbReference type="SAM" id="MobiDB-lite"/>
    </source>
</evidence>
<gene>
    <name evidence="2" type="ORF">BECKSD772D_GA0070982_11463</name>
</gene>
<dbReference type="EMBL" id="CAADHB010000146">
    <property type="protein sequence ID" value="VFK80717.1"/>
    <property type="molecule type" value="Genomic_DNA"/>
</dbReference>
<protein>
    <submittedName>
        <fullName evidence="2">Uncharacterized protein</fullName>
    </submittedName>
</protein>
<dbReference type="AlphaFoldDB" id="A0A451BR71"/>
<organism evidence="2">
    <name type="scientific">Candidatus Kentrum sp. SD</name>
    <dbReference type="NCBI Taxonomy" id="2126332"/>
    <lineage>
        <taxon>Bacteria</taxon>
        <taxon>Pseudomonadati</taxon>
        <taxon>Pseudomonadota</taxon>
        <taxon>Gammaproteobacteria</taxon>
        <taxon>Candidatus Kentrum</taxon>
    </lineage>
</organism>
<reference evidence="2" key="1">
    <citation type="submission" date="2019-02" db="EMBL/GenBank/DDBJ databases">
        <authorList>
            <person name="Gruber-Vodicka R. H."/>
            <person name="Seah K. B. B."/>
        </authorList>
    </citation>
    <scope>NUCLEOTIDE SEQUENCE</scope>
    <source>
        <strain evidence="2">BECK_S127</strain>
    </source>
</reference>
<evidence type="ECO:0000313" key="2">
    <source>
        <dbReference type="EMBL" id="VFK80717.1"/>
    </source>
</evidence>
<sequence>MATNKGLAGSKLPRDGNWIWLRPRAAHKEARASPVGNSTVIHASTPACSGFPRIGPRHSCFQAVPWKEPGASRHRRSSRESGKAPKSQAVPPVGSQSGGNNPGGRERKRARILIWPAWLGPRERAVCLYLDVGGRATRRVAQECRKSGIRQGLKSVHS</sequence>
<proteinExistence type="predicted"/>
<name>A0A451BR71_9GAMM</name>
<accession>A0A451BR71</accession>